<dbReference type="SUPFAM" id="SSF53098">
    <property type="entry name" value="Ribonuclease H-like"/>
    <property type="match status" value="1"/>
</dbReference>
<evidence type="ECO:0000256" key="2">
    <source>
        <dbReference type="ARBA" id="ARBA00001946"/>
    </source>
</evidence>
<dbReference type="GO" id="GO:0003676">
    <property type="term" value="F:nucleic acid binding"/>
    <property type="evidence" value="ECO:0007669"/>
    <property type="project" value="InterPro"/>
</dbReference>
<dbReference type="CDD" id="cd09278">
    <property type="entry name" value="RNase_HI_prokaryote_like"/>
    <property type="match status" value="1"/>
</dbReference>
<dbReference type="EMBL" id="MN738878">
    <property type="protein sequence ID" value="QHT29523.1"/>
    <property type="molecule type" value="Genomic_DNA"/>
</dbReference>
<dbReference type="PANTHER" id="PTHR10642">
    <property type="entry name" value="RIBONUCLEASE H1"/>
    <property type="match status" value="1"/>
</dbReference>
<dbReference type="GO" id="GO:0004523">
    <property type="term" value="F:RNA-DNA hybrid ribonuclease activity"/>
    <property type="evidence" value="ECO:0007669"/>
    <property type="project" value="UniProtKB-EC"/>
</dbReference>
<feature type="domain" description="RNase H type-1" evidence="11">
    <location>
        <begin position="1"/>
        <end position="127"/>
    </location>
</feature>
<evidence type="ECO:0000256" key="4">
    <source>
        <dbReference type="ARBA" id="ARBA00011245"/>
    </source>
</evidence>
<evidence type="ECO:0000256" key="8">
    <source>
        <dbReference type="ARBA" id="ARBA00022759"/>
    </source>
</evidence>
<dbReference type="InterPro" id="IPR022892">
    <property type="entry name" value="RNaseHI"/>
</dbReference>
<dbReference type="PROSITE" id="PS50879">
    <property type="entry name" value="RNASE_H_1"/>
    <property type="match status" value="1"/>
</dbReference>
<comment type="cofactor">
    <cofactor evidence="2">
        <name>Mg(2+)</name>
        <dbReference type="ChEBI" id="CHEBI:18420"/>
    </cofactor>
</comment>
<dbReference type="EC" id="3.1.26.4" evidence="5"/>
<reference evidence="12" key="1">
    <citation type="journal article" date="2020" name="Nature">
        <title>Giant virus diversity and host interactions through global metagenomics.</title>
        <authorList>
            <person name="Schulz F."/>
            <person name="Roux S."/>
            <person name="Paez-Espino D."/>
            <person name="Jungbluth S."/>
            <person name="Walsh D.A."/>
            <person name="Denef V.J."/>
            <person name="McMahon K.D."/>
            <person name="Konstantinidis K.T."/>
            <person name="Eloe-Fadrosh E.A."/>
            <person name="Kyrpides N.C."/>
            <person name="Woyke T."/>
        </authorList>
    </citation>
    <scope>NUCLEOTIDE SEQUENCE</scope>
    <source>
        <strain evidence="12">GVMAG-M-3300005589-24</strain>
    </source>
</reference>
<dbReference type="Pfam" id="PF00075">
    <property type="entry name" value="RNase_H"/>
    <property type="match status" value="1"/>
</dbReference>
<dbReference type="AlphaFoldDB" id="A0A6C0EM43"/>
<proteinExistence type="inferred from homology"/>
<name>A0A6C0EM43_9ZZZZ</name>
<dbReference type="PANTHER" id="PTHR10642:SF26">
    <property type="entry name" value="RIBONUCLEASE H1"/>
    <property type="match status" value="1"/>
</dbReference>
<keyword evidence="7" id="KW-0479">Metal-binding</keyword>
<evidence type="ECO:0000256" key="7">
    <source>
        <dbReference type="ARBA" id="ARBA00022723"/>
    </source>
</evidence>
<protein>
    <recommendedName>
        <fullName evidence="5">ribonuclease H</fullName>
        <ecNumber evidence="5">3.1.26.4</ecNumber>
    </recommendedName>
</protein>
<keyword evidence="10" id="KW-0460">Magnesium</keyword>
<evidence type="ECO:0000256" key="6">
    <source>
        <dbReference type="ARBA" id="ARBA00022722"/>
    </source>
</evidence>
<dbReference type="GO" id="GO:0046872">
    <property type="term" value="F:metal ion binding"/>
    <property type="evidence" value="ECO:0007669"/>
    <property type="project" value="UniProtKB-KW"/>
</dbReference>
<dbReference type="InterPro" id="IPR036397">
    <property type="entry name" value="RNaseH_sf"/>
</dbReference>
<sequence>MSLTIYTDGSCSPNPGKGGWAYVAVFGDGEISESGGEGWTTNNIMEMTAVIKALKDLSQWDSYTIHSDSQYVINCAKGLWKRKKNVELWKEYDKYAKGKNIRWVWVKGHSGIHYNEMVDALAKREIR</sequence>
<evidence type="ECO:0000256" key="3">
    <source>
        <dbReference type="ARBA" id="ARBA00005300"/>
    </source>
</evidence>
<evidence type="ECO:0000259" key="11">
    <source>
        <dbReference type="PROSITE" id="PS50879"/>
    </source>
</evidence>
<dbReference type="InterPro" id="IPR012337">
    <property type="entry name" value="RNaseH-like_sf"/>
</dbReference>
<accession>A0A6C0EM43</accession>
<evidence type="ECO:0000256" key="1">
    <source>
        <dbReference type="ARBA" id="ARBA00000077"/>
    </source>
</evidence>
<dbReference type="InterPro" id="IPR050092">
    <property type="entry name" value="RNase_H"/>
</dbReference>
<dbReference type="Gene3D" id="3.30.420.10">
    <property type="entry name" value="Ribonuclease H-like superfamily/Ribonuclease H"/>
    <property type="match status" value="1"/>
</dbReference>
<keyword evidence="6" id="KW-0540">Nuclease</keyword>
<evidence type="ECO:0000256" key="10">
    <source>
        <dbReference type="ARBA" id="ARBA00022842"/>
    </source>
</evidence>
<dbReference type="GO" id="GO:0043137">
    <property type="term" value="P:DNA replication, removal of RNA primer"/>
    <property type="evidence" value="ECO:0007669"/>
    <property type="project" value="TreeGrafter"/>
</dbReference>
<organism evidence="12">
    <name type="scientific">viral metagenome</name>
    <dbReference type="NCBI Taxonomy" id="1070528"/>
    <lineage>
        <taxon>unclassified sequences</taxon>
        <taxon>metagenomes</taxon>
        <taxon>organismal metagenomes</taxon>
    </lineage>
</organism>
<keyword evidence="8" id="KW-0255">Endonuclease</keyword>
<comment type="catalytic activity">
    <reaction evidence="1">
        <text>Endonucleolytic cleavage to 5'-phosphomonoester.</text>
        <dbReference type="EC" id="3.1.26.4"/>
    </reaction>
</comment>
<evidence type="ECO:0000256" key="5">
    <source>
        <dbReference type="ARBA" id="ARBA00012180"/>
    </source>
</evidence>
<evidence type="ECO:0000313" key="12">
    <source>
        <dbReference type="EMBL" id="QHT29523.1"/>
    </source>
</evidence>
<comment type="similarity">
    <text evidence="3">Belongs to the RNase H family.</text>
</comment>
<keyword evidence="9" id="KW-0378">Hydrolase</keyword>
<evidence type="ECO:0000256" key="9">
    <source>
        <dbReference type="ARBA" id="ARBA00022801"/>
    </source>
</evidence>
<comment type="subunit">
    <text evidence="4">Monomer.</text>
</comment>
<dbReference type="InterPro" id="IPR002156">
    <property type="entry name" value="RNaseH_domain"/>
</dbReference>